<evidence type="ECO:0000256" key="7">
    <source>
        <dbReference type="ARBA" id="ARBA00023033"/>
    </source>
</evidence>
<gene>
    <name evidence="8" type="ORF">LCMAC201_02370</name>
</gene>
<evidence type="ECO:0000256" key="6">
    <source>
        <dbReference type="ARBA" id="ARBA00023004"/>
    </source>
</evidence>
<proteinExistence type="inferred from homology"/>
<dbReference type="SUPFAM" id="SSF48264">
    <property type="entry name" value="Cytochrome P450"/>
    <property type="match status" value="1"/>
</dbReference>
<keyword evidence="7" id="KW-0503">Monooxygenase</keyword>
<dbReference type="InterPro" id="IPR036396">
    <property type="entry name" value="Cyt_P450_sf"/>
</dbReference>
<evidence type="ECO:0000256" key="4">
    <source>
        <dbReference type="ARBA" id="ARBA00022723"/>
    </source>
</evidence>
<accession>A0A481YWR7</accession>
<dbReference type="Gene3D" id="1.10.630.10">
    <property type="entry name" value="Cytochrome P450"/>
    <property type="match status" value="1"/>
</dbReference>
<dbReference type="GO" id="GO:0004497">
    <property type="term" value="F:monooxygenase activity"/>
    <property type="evidence" value="ECO:0007669"/>
    <property type="project" value="UniProtKB-KW"/>
</dbReference>
<evidence type="ECO:0000256" key="3">
    <source>
        <dbReference type="ARBA" id="ARBA00022617"/>
    </source>
</evidence>
<dbReference type="GO" id="GO:0020037">
    <property type="term" value="F:heme binding"/>
    <property type="evidence" value="ECO:0007669"/>
    <property type="project" value="InterPro"/>
</dbReference>
<comment type="cofactor">
    <cofactor evidence="1">
        <name>heme</name>
        <dbReference type="ChEBI" id="CHEBI:30413"/>
    </cofactor>
</comment>
<organism evidence="8">
    <name type="scientific">Marseillevirus LCMAC201</name>
    <dbReference type="NCBI Taxonomy" id="2506605"/>
    <lineage>
        <taxon>Viruses</taxon>
        <taxon>Varidnaviria</taxon>
        <taxon>Bamfordvirae</taxon>
        <taxon>Nucleocytoviricota</taxon>
        <taxon>Megaviricetes</taxon>
        <taxon>Pimascovirales</taxon>
        <taxon>Pimascovirales incertae sedis</taxon>
        <taxon>Marseilleviridae</taxon>
    </lineage>
</organism>
<evidence type="ECO:0000256" key="1">
    <source>
        <dbReference type="ARBA" id="ARBA00001971"/>
    </source>
</evidence>
<keyword evidence="5" id="KW-0560">Oxidoreductase</keyword>
<dbReference type="EMBL" id="MK500348">
    <property type="protein sequence ID" value="QBK87327.1"/>
    <property type="molecule type" value="Genomic_DNA"/>
</dbReference>
<reference evidence="8" key="1">
    <citation type="journal article" date="2019" name="MBio">
        <title>Virus Genomes from Deep Sea Sediments Expand the Ocean Megavirome and Support Independent Origins of Viral Gigantism.</title>
        <authorList>
            <person name="Backstrom D."/>
            <person name="Yutin N."/>
            <person name="Jorgensen S.L."/>
            <person name="Dharamshi J."/>
            <person name="Homa F."/>
            <person name="Zaremba-Niedwiedzka K."/>
            <person name="Spang A."/>
            <person name="Wolf Y.I."/>
            <person name="Koonin E.V."/>
            <person name="Ettema T.J."/>
        </authorList>
    </citation>
    <scope>NUCLEOTIDE SEQUENCE</scope>
</reference>
<dbReference type="InterPro" id="IPR050476">
    <property type="entry name" value="Insect_CytP450_Detox"/>
</dbReference>
<keyword evidence="4" id="KW-0479">Metal-binding</keyword>
<dbReference type="GO" id="GO:0016705">
    <property type="term" value="F:oxidoreductase activity, acting on paired donors, with incorporation or reduction of molecular oxygen"/>
    <property type="evidence" value="ECO:0007669"/>
    <property type="project" value="InterPro"/>
</dbReference>
<keyword evidence="3" id="KW-0349">Heme</keyword>
<dbReference type="PRINTS" id="PR00463">
    <property type="entry name" value="EP450I"/>
</dbReference>
<dbReference type="PANTHER" id="PTHR24292:SF54">
    <property type="entry name" value="CYP9F3-RELATED"/>
    <property type="match status" value="1"/>
</dbReference>
<dbReference type="Pfam" id="PF00067">
    <property type="entry name" value="p450"/>
    <property type="match status" value="2"/>
</dbReference>
<keyword evidence="6" id="KW-0408">Iron</keyword>
<dbReference type="GO" id="GO:0005506">
    <property type="term" value="F:iron ion binding"/>
    <property type="evidence" value="ECO:0007669"/>
    <property type="project" value="InterPro"/>
</dbReference>
<comment type="similarity">
    <text evidence="2">Belongs to the cytochrome P450 family.</text>
</comment>
<evidence type="ECO:0000256" key="5">
    <source>
        <dbReference type="ARBA" id="ARBA00023002"/>
    </source>
</evidence>
<name>A0A481YWR7_9VIRU</name>
<dbReference type="PANTHER" id="PTHR24292">
    <property type="entry name" value="CYTOCHROME P450"/>
    <property type="match status" value="1"/>
</dbReference>
<dbReference type="InterPro" id="IPR001128">
    <property type="entry name" value="Cyt_P450"/>
</dbReference>
<evidence type="ECO:0000313" key="8">
    <source>
        <dbReference type="EMBL" id="QBK87327.1"/>
    </source>
</evidence>
<sequence length="466" mass="54231">MSPWNFLIILLLVWLVWLYFWFKSSSIPWLGIKDTIEINKRIWNGLNKALIYPTRSGIAKFAAQPDAQNIQLYDNFKRNYGSMAKVFIIWRPVVFIMSTKIMRDILYNSPQRYGPGKFKINYFKPFMAQNVGINYYPEWTVNRPFNEKVLGFRQPDHPIYQFINQKTPLIVRKLIRIGSNNIVTGEDFLLLGRYVSYLITFGQRYAVPKYYPYVWDLIASSVNWTSILGFDPVSPIIRNKYLDFMHQQLDKPEPDSLMNYAVKFRTGGMNDGDVIDQVPHWVFPLSNIIFNIFTAYLALLEAFPNVRHRVQTEVDAGVDQGNSGTWLHWSILETIRMYGIVLTLTRTSMYDQTVTDENGNEYSLQRGDQLFMLTSVLSNDPTCFSEPKRWNPERWSNINQDGFCDVIFNIGPQICPGSNLVKYLLKAIVNELLQKCTFKVLNPKLDPDNLPAALNSWTIQIRIETK</sequence>
<dbReference type="InterPro" id="IPR002401">
    <property type="entry name" value="Cyt_P450_E_grp-I"/>
</dbReference>
<protein>
    <submittedName>
        <fullName evidence="8">Cytochrome P450</fullName>
    </submittedName>
</protein>
<evidence type="ECO:0000256" key="2">
    <source>
        <dbReference type="ARBA" id="ARBA00010617"/>
    </source>
</evidence>